<sequence length="601" mass="65031">MFADLSLKVKVLALALLGPLIVAFVLSVHQVVQIRIDAEEGIVEQSRALILMAEAAREEMAKKLNLGLMIPFNQIDSREKLVEAIPVITAINMAQRKAEELQYKFRVPKVAPRNPANKPTPLENDVLAELKAKDLNEKVLIEDHQIRYFRAIRLTKDCLFCHGDNKGDRDPTGGIKEGWKEGEIHGAFEIITSLETAKANILRAEIYAAVETLAVLLAVGILAWILVKLIIVRPLLRIRTYAESVAEGDLNAEPEGHFAAELGVVKNAIQTMVGNLKAKMFEADQKKQEAEQAKGVAEDAMEQAKAQEARSVELLTTMQRIAGEASLIAEQVTSAADQLSSQAEQVSRGADVQRDRTTQTATAMEEMNATVLEVARNSASSASSAANAREQAQEGAKVVREAIAAIREVHDLTATLKKSMNQLGNQTTDIGQIMNVIEDIADQTNLLALNAAIEAARAGEAGRGFAVVADEVRKLAEKTMAATKEVGDAIQVIQDAASANIRSVDHAAEAVEQATDLANRSGESLESIVHYADETSGQVQSIATAAEEQSAASEEINRAVEDINLIASETAEGMNQSAEAINELARLSNELRQLIEEMNSN</sequence>
<evidence type="ECO:0000256" key="5">
    <source>
        <dbReference type="SAM" id="Coils"/>
    </source>
</evidence>
<keyword evidence="6" id="KW-0812">Transmembrane</keyword>
<dbReference type="KEGG" id="dej:AWY79_09235"/>
<reference evidence="10 12" key="2">
    <citation type="submission" date="2019-03" db="EMBL/GenBank/DDBJ databases">
        <title>Genomic Encyclopedia of Type Strains, Phase IV (KMG-IV): sequencing the most valuable type-strain genomes for metagenomic binning, comparative biology and taxonomic classification.</title>
        <authorList>
            <person name="Goeker M."/>
        </authorList>
    </citation>
    <scope>NUCLEOTIDE SEQUENCE [LARGE SCALE GENOMIC DNA]</scope>
    <source>
        <strain evidence="10 12">DSM 101483</strain>
    </source>
</reference>
<evidence type="ECO:0000256" key="2">
    <source>
        <dbReference type="ARBA" id="ARBA00023224"/>
    </source>
</evidence>
<evidence type="ECO:0000259" key="7">
    <source>
        <dbReference type="PROSITE" id="PS50111"/>
    </source>
</evidence>
<dbReference type="InterPro" id="IPR004089">
    <property type="entry name" value="MCPsignal_dom"/>
</dbReference>
<dbReference type="InterPro" id="IPR004090">
    <property type="entry name" value="Chemotax_Me-accpt_rcpt"/>
</dbReference>
<dbReference type="CDD" id="cd11386">
    <property type="entry name" value="MCP_signal"/>
    <property type="match status" value="1"/>
</dbReference>
<dbReference type="SUPFAM" id="SSF58104">
    <property type="entry name" value="Methyl-accepting chemotaxis protein (MCP) signaling domain"/>
    <property type="match status" value="1"/>
</dbReference>
<dbReference type="Pfam" id="PF00015">
    <property type="entry name" value="MCPsignal"/>
    <property type="match status" value="1"/>
</dbReference>
<evidence type="ECO:0000313" key="12">
    <source>
        <dbReference type="Proteomes" id="UP000295506"/>
    </source>
</evidence>
<dbReference type="EMBL" id="SOBK01000015">
    <property type="protein sequence ID" value="TDT85565.1"/>
    <property type="molecule type" value="Genomic_DNA"/>
</dbReference>
<dbReference type="PANTHER" id="PTHR32089">
    <property type="entry name" value="METHYL-ACCEPTING CHEMOTAXIS PROTEIN MCPB"/>
    <property type="match status" value="1"/>
</dbReference>
<gene>
    <name evidence="9" type="ORF">AWY79_09235</name>
    <name evidence="10" type="ORF">EDC59_11543</name>
</gene>
<keyword evidence="6" id="KW-1133">Transmembrane helix</keyword>
<evidence type="ECO:0000256" key="1">
    <source>
        <dbReference type="ARBA" id="ARBA00004370"/>
    </source>
</evidence>
<dbReference type="SMART" id="SM00283">
    <property type="entry name" value="MA"/>
    <property type="match status" value="1"/>
</dbReference>
<dbReference type="Gene3D" id="1.10.287.950">
    <property type="entry name" value="Methyl-accepting chemotaxis protein"/>
    <property type="match status" value="1"/>
</dbReference>
<accession>A0A126QND7</accession>
<dbReference type="InterPro" id="IPR003660">
    <property type="entry name" value="HAMP_dom"/>
</dbReference>
<feature type="domain" description="Methyl-accepting transducer" evidence="7">
    <location>
        <begin position="328"/>
        <end position="564"/>
    </location>
</feature>
<dbReference type="Gene3D" id="6.10.340.10">
    <property type="match status" value="1"/>
</dbReference>
<protein>
    <submittedName>
        <fullName evidence="9 10">Chemotaxis protein</fullName>
    </submittedName>
</protein>
<keyword evidence="6" id="KW-0472">Membrane</keyword>
<evidence type="ECO:0000256" key="6">
    <source>
        <dbReference type="SAM" id="Phobius"/>
    </source>
</evidence>
<evidence type="ECO:0000256" key="3">
    <source>
        <dbReference type="ARBA" id="ARBA00029447"/>
    </source>
</evidence>
<dbReference type="GO" id="GO:0006935">
    <property type="term" value="P:chemotaxis"/>
    <property type="evidence" value="ECO:0007669"/>
    <property type="project" value="InterPro"/>
</dbReference>
<comment type="subcellular location">
    <subcellularLocation>
        <location evidence="1">Membrane</location>
    </subcellularLocation>
</comment>
<dbReference type="Proteomes" id="UP000295506">
    <property type="component" value="Unassembled WGS sequence"/>
</dbReference>
<dbReference type="PROSITE" id="PS50885">
    <property type="entry name" value="HAMP"/>
    <property type="match status" value="1"/>
</dbReference>
<feature type="coiled-coil region" evidence="5">
    <location>
        <begin position="273"/>
        <end position="310"/>
    </location>
</feature>
<dbReference type="OrthoDB" id="9789976at2"/>
<dbReference type="GO" id="GO:0007165">
    <property type="term" value="P:signal transduction"/>
    <property type="evidence" value="ECO:0007669"/>
    <property type="project" value="UniProtKB-KW"/>
</dbReference>
<dbReference type="SMART" id="SM00304">
    <property type="entry name" value="HAMP"/>
    <property type="match status" value="1"/>
</dbReference>
<dbReference type="AlphaFoldDB" id="A0A126QND7"/>
<dbReference type="RefSeq" id="WP_066802770.1">
    <property type="nucleotide sequence ID" value="NZ_CP014206.1"/>
</dbReference>
<comment type="similarity">
    <text evidence="3">Belongs to the methyl-accepting chemotaxis (MCP) protein family.</text>
</comment>
<feature type="domain" description="HAMP" evidence="8">
    <location>
        <begin position="229"/>
        <end position="281"/>
    </location>
</feature>
<dbReference type="FunFam" id="1.10.287.950:FF:000001">
    <property type="entry name" value="Methyl-accepting chemotaxis sensory transducer"/>
    <property type="match status" value="1"/>
</dbReference>
<organism evidence="10 12">
    <name type="scientific">Pseudodesulfovibrio indicus</name>
    <dbReference type="NCBI Taxonomy" id="1716143"/>
    <lineage>
        <taxon>Bacteria</taxon>
        <taxon>Pseudomonadati</taxon>
        <taxon>Thermodesulfobacteriota</taxon>
        <taxon>Desulfovibrionia</taxon>
        <taxon>Desulfovibrionales</taxon>
        <taxon>Desulfovibrionaceae</taxon>
    </lineage>
</organism>
<evidence type="ECO:0000313" key="11">
    <source>
        <dbReference type="Proteomes" id="UP000055611"/>
    </source>
</evidence>
<dbReference type="Pfam" id="PF00672">
    <property type="entry name" value="HAMP"/>
    <property type="match status" value="1"/>
</dbReference>
<dbReference type="EMBL" id="CP014206">
    <property type="protein sequence ID" value="AMK11286.1"/>
    <property type="molecule type" value="Genomic_DNA"/>
</dbReference>
<keyword evidence="5" id="KW-0175">Coiled coil</keyword>
<dbReference type="InterPro" id="IPR021796">
    <property type="entry name" value="Tll0287-like_dom"/>
</dbReference>
<evidence type="ECO:0000256" key="4">
    <source>
        <dbReference type="PROSITE-ProRule" id="PRU00284"/>
    </source>
</evidence>
<evidence type="ECO:0000313" key="10">
    <source>
        <dbReference type="EMBL" id="TDT85565.1"/>
    </source>
</evidence>
<keyword evidence="2 4" id="KW-0807">Transducer</keyword>
<proteinExistence type="inferred from homology"/>
<dbReference type="CDD" id="cd06225">
    <property type="entry name" value="HAMP"/>
    <property type="match status" value="1"/>
</dbReference>
<dbReference type="PRINTS" id="PR00260">
    <property type="entry name" value="CHEMTRNSDUCR"/>
</dbReference>
<evidence type="ECO:0000313" key="9">
    <source>
        <dbReference type="EMBL" id="AMK11286.1"/>
    </source>
</evidence>
<dbReference type="PANTHER" id="PTHR32089:SF112">
    <property type="entry name" value="LYSOZYME-LIKE PROTEIN-RELATED"/>
    <property type="match status" value="1"/>
</dbReference>
<evidence type="ECO:0000259" key="8">
    <source>
        <dbReference type="PROSITE" id="PS50885"/>
    </source>
</evidence>
<dbReference type="GO" id="GO:0016020">
    <property type="term" value="C:membrane"/>
    <property type="evidence" value="ECO:0007669"/>
    <property type="project" value="UniProtKB-SubCell"/>
</dbReference>
<dbReference type="Proteomes" id="UP000055611">
    <property type="component" value="Chromosome"/>
</dbReference>
<reference evidence="9 11" key="1">
    <citation type="journal article" date="2016" name="Front. Microbiol.">
        <title>Genome Sequence of the Piezophilic, Mesophilic Sulfate-Reducing Bacterium Desulfovibrio indicus J2T.</title>
        <authorList>
            <person name="Cao J."/>
            <person name="Maignien L."/>
            <person name="Shao Z."/>
            <person name="Alain K."/>
            <person name="Jebbar M."/>
        </authorList>
    </citation>
    <scope>NUCLEOTIDE SEQUENCE [LARGE SCALE GENOMIC DNA]</scope>
    <source>
        <strain evidence="9 11">J2</strain>
    </source>
</reference>
<name>A0A126QND7_9BACT</name>
<dbReference type="PROSITE" id="PS50111">
    <property type="entry name" value="CHEMOTAXIS_TRANSDUC_2"/>
    <property type="match status" value="1"/>
</dbReference>
<dbReference type="Pfam" id="PF11845">
    <property type="entry name" value="Tll0287-like"/>
    <property type="match status" value="1"/>
</dbReference>
<dbReference type="GO" id="GO:0004888">
    <property type="term" value="F:transmembrane signaling receptor activity"/>
    <property type="evidence" value="ECO:0007669"/>
    <property type="project" value="InterPro"/>
</dbReference>
<feature type="transmembrane region" description="Helical" evidence="6">
    <location>
        <begin position="206"/>
        <end position="231"/>
    </location>
</feature>
<keyword evidence="11" id="KW-1185">Reference proteome</keyword>